<gene>
    <name evidence="1" type="ORF">DRF65_07275</name>
</gene>
<accession>A0A3D9CBA8</accession>
<evidence type="ECO:0000313" key="2">
    <source>
        <dbReference type="Proteomes" id="UP000256686"/>
    </source>
</evidence>
<protein>
    <submittedName>
        <fullName evidence="1">Uncharacterized protein</fullName>
    </submittedName>
</protein>
<proteinExistence type="predicted"/>
<dbReference type="Proteomes" id="UP000256686">
    <property type="component" value="Unassembled WGS sequence"/>
</dbReference>
<sequence length="182" mass="21506">MTQAEILTLIDEELFTDNIKTELSEHKIVWTDPSGTENSVSPHQTAINNEGIIAWWQCNEAGKEKVHIRLREKKVITWKPPINTLGQPTFRDGILYFYENYLIIKYKDTHYQRLFIFNIRTLKDEEILINALTIQVKIIGNELFLGGLYQDEEFIKITMYPDHLEKENINEAYLQQRKITFD</sequence>
<name>A0A3D9CBA8_9FLAO</name>
<keyword evidence="2" id="KW-1185">Reference proteome</keyword>
<dbReference type="AlphaFoldDB" id="A0A3D9CBA8"/>
<comment type="caution">
    <text evidence="1">The sequence shown here is derived from an EMBL/GenBank/DDBJ whole genome shotgun (WGS) entry which is preliminary data.</text>
</comment>
<dbReference type="EMBL" id="QNVT01000005">
    <property type="protein sequence ID" value="REC63024.1"/>
    <property type="molecule type" value="Genomic_DNA"/>
</dbReference>
<organism evidence="1 2">
    <name type="scientific">Chryseobacterium pennae</name>
    <dbReference type="NCBI Taxonomy" id="2258962"/>
    <lineage>
        <taxon>Bacteria</taxon>
        <taxon>Pseudomonadati</taxon>
        <taxon>Bacteroidota</taxon>
        <taxon>Flavobacteriia</taxon>
        <taxon>Flavobacteriales</taxon>
        <taxon>Weeksellaceae</taxon>
        <taxon>Chryseobacterium group</taxon>
        <taxon>Chryseobacterium</taxon>
    </lineage>
</organism>
<evidence type="ECO:0000313" key="1">
    <source>
        <dbReference type="EMBL" id="REC63024.1"/>
    </source>
</evidence>
<reference evidence="2" key="1">
    <citation type="submission" date="2018-06" db="EMBL/GenBank/DDBJ databases">
        <authorList>
            <person name="Lum Nde A."/>
            <person name="Hugo C."/>
        </authorList>
    </citation>
    <scope>NUCLEOTIDE SEQUENCE [LARGE SCALE GENOMIC DNA]</scope>
    <source>
        <strain evidence="2">1_F178</strain>
    </source>
</reference>
<dbReference type="RefSeq" id="WP_115970101.1">
    <property type="nucleotide sequence ID" value="NZ_QNVT01000005.1"/>
</dbReference>